<protein>
    <recommendedName>
        <fullName evidence="3">Addiction module component</fullName>
    </recommendedName>
</protein>
<sequence length="77" mass="9091">MDIQLEKIELMKKLAETEDPAIIKSIRKIFKKEKKDWWDDLTDAQKADIELGIKQIERGEVVSYESILERHGYVEKS</sequence>
<evidence type="ECO:0000313" key="2">
    <source>
        <dbReference type="Proteomes" id="UP000471501"/>
    </source>
</evidence>
<dbReference type="EMBL" id="WSTB01000004">
    <property type="protein sequence ID" value="MWB94306.1"/>
    <property type="molecule type" value="Genomic_DNA"/>
</dbReference>
<accession>A0A6I4NIJ5</accession>
<dbReference type="RefSeq" id="WP_160374313.1">
    <property type="nucleotide sequence ID" value="NZ_WSTB01000004.1"/>
</dbReference>
<reference evidence="1 2" key="1">
    <citation type="submission" date="2019-12" db="EMBL/GenBank/DDBJ databases">
        <authorList>
            <person name="Kim Y.S."/>
        </authorList>
    </citation>
    <scope>NUCLEOTIDE SEQUENCE [LARGE SCALE GENOMIC DNA]</scope>
    <source>
        <strain evidence="1 2">GA093</strain>
    </source>
</reference>
<organism evidence="1 2">
    <name type="scientific">Flavobacterium hydrocarbonoxydans</name>
    <dbReference type="NCBI Taxonomy" id="2683249"/>
    <lineage>
        <taxon>Bacteria</taxon>
        <taxon>Pseudomonadati</taxon>
        <taxon>Bacteroidota</taxon>
        <taxon>Flavobacteriia</taxon>
        <taxon>Flavobacteriales</taxon>
        <taxon>Flavobacteriaceae</taxon>
        <taxon>Flavobacterium</taxon>
    </lineage>
</organism>
<proteinExistence type="predicted"/>
<keyword evidence="2" id="KW-1185">Reference proteome</keyword>
<comment type="caution">
    <text evidence="1">The sequence shown here is derived from an EMBL/GenBank/DDBJ whole genome shotgun (WGS) entry which is preliminary data.</text>
</comment>
<name>A0A6I4NIJ5_9FLAO</name>
<dbReference type="AlphaFoldDB" id="A0A6I4NIJ5"/>
<evidence type="ECO:0008006" key="3">
    <source>
        <dbReference type="Google" id="ProtNLM"/>
    </source>
</evidence>
<evidence type="ECO:0000313" key="1">
    <source>
        <dbReference type="EMBL" id="MWB94306.1"/>
    </source>
</evidence>
<dbReference type="Proteomes" id="UP000471501">
    <property type="component" value="Unassembled WGS sequence"/>
</dbReference>
<gene>
    <name evidence="1" type="ORF">GON26_08025</name>
</gene>